<dbReference type="AlphaFoldDB" id="A0AAV5SW06"/>
<keyword evidence="2" id="KW-1185">Reference proteome</keyword>
<proteinExistence type="predicted"/>
<comment type="caution">
    <text evidence="1">The sequence shown here is derived from an EMBL/GenBank/DDBJ whole genome shotgun (WGS) entry which is preliminary data.</text>
</comment>
<sequence>MTSRGPCAETFEAARAAEEHAFLGHRRRVRLSDMAAVLLDIAPLSDQLGLGADVAAERLAGIGLGRPFGLGQRDLR</sequence>
<gene>
    <name evidence="1" type="ORF">PENTCL1PPCAC_9712</name>
</gene>
<dbReference type="Proteomes" id="UP001432027">
    <property type="component" value="Unassembled WGS sequence"/>
</dbReference>
<evidence type="ECO:0000313" key="1">
    <source>
        <dbReference type="EMBL" id="GMS87537.1"/>
    </source>
</evidence>
<name>A0AAV5SW06_9BILA</name>
<accession>A0AAV5SW06</accession>
<evidence type="ECO:0000313" key="2">
    <source>
        <dbReference type="Proteomes" id="UP001432027"/>
    </source>
</evidence>
<organism evidence="1 2">
    <name type="scientific">Pristionchus entomophagus</name>
    <dbReference type="NCBI Taxonomy" id="358040"/>
    <lineage>
        <taxon>Eukaryota</taxon>
        <taxon>Metazoa</taxon>
        <taxon>Ecdysozoa</taxon>
        <taxon>Nematoda</taxon>
        <taxon>Chromadorea</taxon>
        <taxon>Rhabditida</taxon>
        <taxon>Rhabditina</taxon>
        <taxon>Diplogasteromorpha</taxon>
        <taxon>Diplogasteroidea</taxon>
        <taxon>Neodiplogasteridae</taxon>
        <taxon>Pristionchus</taxon>
    </lineage>
</organism>
<reference evidence="1" key="1">
    <citation type="submission" date="2023-10" db="EMBL/GenBank/DDBJ databases">
        <title>Genome assembly of Pristionchus species.</title>
        <authorList>
            <person name="Yoshida K."/>
            <person name="Sommer R.J."/>
        </authorList>
    </citation>
    <scope>NUCLEOTIDE SEQUENCE</scope>
    <source>
        <strain evidence="1">RS0144</strain>
    </source>
</reference>
<protein>
    <submittedName>
        <fullName evidence="1">Uncharacterized protein</fullName>
    </submittedName>
</protein>
<dbReference type="EMBL" id="BTSX01000003">
    <property type="protein sequence ID" value="GMS87537.1"/>
    <property type="molecule type" value="Genomic_DNA"/>
</dbReference>